<evidence type="ECO:0000313" key="3">
    <source>
        <dbReference type="EMBL" id="EPC74802.1"/>
    </source>
</evidence>
<reference evidence="3 4" key="1">
    <citation type="journal article" date="2013" name="PLoS ONE">
        <title>Lactobacillus paracasei comparative genomics: towards species pan-genome definition and exploitation of diversity.</title>
        <authorList>
            <person name="Smokvina T."/>
            <person name="Wels M."/>
            <person name="Polka J."/>
            <person name="Chervaux C."/>
            <person name="Brisse S."/>
            <person name="Boekhorst J."/>
            <person name="van Hylckama Vlieg J.E."/>
            <person name="Siezen R.J."/>
        </authorList>
    </citation>
    <scope>NUCLEOTIDE SEQUENCE [LARGE SCALE GENOMIC DNA]</scope>
    <source>
        <strain evidence="3 4">Lpp126</strain>
    </source>
</reference>
<dbReference type="PROSITE" id="PS51372">
    <property type="entry name" value="PRD_2"/>
    <property type="match status" value="2"/>
</dbReference>
<dbReference type="PANTHER" id="PTHR30185:SF15">
    <property type="entry name" value="CRYPTIC BETA-GLUCOSIDE BGL OPERON ANTITERMINATOR"/>
    <property type="match status" value="1"/>
</dbReference>
<dbReference type="Pfam" id="PF03123">
    <property type="entry name" value="CAT_RBD"/>
    <property type="match status" value="1"/>
</dbReference>
<evidence type="ECO:0000259" key="2">
    <source>
        <dbReference type="PROSITE" id="PS51372"/>
    </source>
</evidence>
<sequence>MKIYKILNNNVIVTKDDRGIEQVAMGRGIGFKRNVGEALDVAIVDKIFYLQNSDIQGHFSSLIDEVPYSILSVTENFIDQAVDQLKQKLNASLHVSLVDHVYHAIKRFKARQMITNSLIYEIENLYPQEFALAKQFLRMVAEEEGVQLPIDEAGFIAMHLINAEMNEEMGTTISIMKEVYTILNIIKYSVDIEYDERSLNFYRLLMHLKFFVQRVMKGTMLKNNDAELYMMVRRKYPDAYQTAAKIADYMSNTFNIELPSEEVLYLMIHLNRLKTRDVGSD</sequence>
<dbReference type="Pfam" id="PF00874">
    <property type="entry name" value="PRD"/>
    <property type="match status" value="2"/>
</dbReference>
<dbReference type="NCBIfam" id="NF046042">
    <property type="entry name" value="LicT"/>
    <property type="match status" value="1"/>
</dbReference>
<comment type="caution">
    <text evidence="3">The sequence shown here is derived from an EMBL/GenBank/DDBJ whole genome shotgun (WGS) entry which is preliminary data.</text>
</comment>
<accession>S2R9F6</accession>
<feature type="domain" description="PRD" evidence="2">
    <location>
        <begin position="170"/>
        <end position="280"/>
    </location>
</feature>
<dbReference type="EMBL" id="ANKC01000740">
    <property type="protein sequence ID" value="EPC74802.1"/>
    <property type="molecule type" value="Genomic_DNA"/>
</dbReference>
<dbReference type="InterPro" id="IPR036634">
    <property type="entry name" value="PRD_sf"/>
</dbReference>
<gene>
    <name evidence="3" type="ORF">Lpp126_10398</name>
</gene>
<dbReference type="Gene3D" id="1.10.1790.10">
    <property type="entry name" value="PRD domain"/>
    <property type="match status" value="2"/>
</dbReference>
<organism evidence="3 4">
    <name type="scientific">Lacticaseibacillus paracasei subsp. paracasei Lpp126</name>
    <dbReference type="NCBI Taxonomy" id="1256206"/>
    <lineage>
        <taxon>Bacteria</taxon>
        <taxon>Bacillati</taxon>
        <taxon>Bacillota</taxon>
        <taxon>Bacilli</taxon>
        <taxon>Lactobacillales</taxon>
        <taxon>Lactobacillaceae</taxon>
        <taxon>Lacticaseibacillus</taxon>
    </lineage>
</organism>
<dbReference type="GO" id="GO:0003723">
    <property type="term" value="F:RNA binding"/>
    <property type="evidence" value="ECO:0007669"/>
    <property type="project" value="InterPro"/>
</dbReference>
<proteinExistence type="predicted"/>
<dbReference type="GO" id="GO:0006355">
    <property type="term" value="P:regulation of DNA-templated transcription"/>
    <property type="evidence" value="ECO:0007669"/>
    <property type="project" value="InterPro"/>
</dbReference>
<name>S2R9F6_LACPA</name>
<dbReference type="Proteomes" id="UP000014243">
    <property type="component" value="Unassembled WGS sequence"/>
</dbReference>
<protein>
    <submittedName>
        <fullName evidence="3">Transcription antiterminator LicT</fullName>
    </submittedName>
</protein>
<dbReference type="AlphaFoldDB" id="S2R9F6"/>
<dbReference type="PANTHER" id="PTHR30185">
    <property type="entry name" value="CRYPTIC BETA-GLUCOSIDE BGL OPERON ANTITERMINATOR"/>
    <property type="match status" value="1"/>
</dbReference>
<evidence type="ECO:0000256" key="1">
    <source>
        <dbReference type="ARBA" id="ARBA00022737"/>
    </source>
</evidence>
<feature type="domain" description="PRD" evidence="2">
    <location>
        <begin position="65"/>
        <end position="169"/>
    </location>
</feature>
<dbReference type="InterPro" id="IPR004341">
    <property type="entry name" value="CAT_RNA-bd_dom"/>
</dbReference>
<dbReference type="SUPFAM" id="SSF63520">
    <property type="entry name" value="PTS-regulatory domain, PRD"/>
    <property type="match status" value="2"/>
</dbReference>
<dbReference type="PATRIC" id="fig|1256206.3.peg.1597"/>
<evidence type="ECO:0000313" key="4">
    <source>
        <dbReference type="Proteomes" id="UP000014243"/>
    </source>
</evidence>
<dbReference type="InterPro" id="IPR036650">
    <property type="entry name" value="CAT_RNA-bd_dom_sf"/>
</dbReference>
<dbReference type="InterPro" id="IPR050661">
    <property type="entry name" value="BglG_antiterminators"/>
</dbReference>
<dbReference type="Gene3D" id="2.30.24.10">
    <property type="entry name" value="CAT RNA-binding domain"/>
    <property type="match status" value="1"/>
</dbReference>
<keyword evidence="1" id="KW-0677">Repeat</keyword>
<dbReference type="SUPFAM" id="SSF50151">
    <property type="entry name" value="SacY-like RNA-binding domain"/>
    <property type="match status" value="1"/>
</dbReference>
<dbReference type="SMART" id="SM01061">
    <property type="entry name" value="CAT_RBD"/>
    <property type="match status" value="1"/>
</dbReference>
<dbReference type="InterPro" id="IPR011608">
    <property type="entry name" value="PRD"/>
</dbReference>